<dbReference type="InterPro" id="IPR051686">
    <property type="entry name" value="Lipoprotein_DolP"/>
</dbReference>
<evidence type="ECO:0000256" key="1">
    <source>
        <dbReference type="SAM" id="MobiDB-lite"/>
    </source>
</evidence>
<dbReference type="PANTHER" id="PTHR34606">
    <property type="entry name" value="BON DOMAIN-CONTAINING PROTEIN"/>
    <property type="match status" value="1"/>
</dbReference>
<gene>
    <name evidence="4" type="primary">osmY_2</name>
    <name evidence="4" type="ORF">NCTC13316_00893</name>
</gene>
<keyword evidence="2" id="KW-0732">Signal</keyword>
<organism evidence="4 5">
    <name type="scientific">Legionella busanensis</name>
    <dbReference type="NCBI Taxonomy" id="190655"/>
    <lineage>
        <taxon>Bacteria</taxon>
        <taxon>Pseudomonadati</taxon>
        <taxon>Pseudomonadota</taxon>
        <taxon>Gammaproteobacteria</taxon>
        <taxon>Legionellales</taxon>
        <taxon>Legionellaceae</taxon>
        <taxon>Legionella</taxon>
    </lineage>
</organism>
<dbReference type="OrthoDB" id="5638756at2"/>
<feature type="compositionally biased region" description="Low complexity" evidence="1">
    <location>
        <begin position="216"/>
        <end position="236"/>
    </location>
</feature>
<feature type="domain" description="BON" evidence="3">
    <location>
        <begin position="144"/>
        <end position="217"/>
    </location>
</feature>
<accession>A0A378JHY8</accession>
<feature type="region of interest" description="Disordered" evidence="1">
    <location>
        <begin position="27"/>
        <end position="65"/>
    </location>
</feature>
<proteinExistence type="predicted"/>
<feature type="domain" description="BON" evidence="3">
    <location>
        <begin position="69"/>
        <end position="138"/>
    </location>
</feature>
<dbReference type="RefSeq" id="WP_115330488.1">
    <property type="nucleotide sequence ID" value="NZ_CAAAHP010000007.1"/>
</dbReference>
<keyword evidence="5" id="KW-1185">Reference proteome</keyword>
<dbReference type="SMART" id="SM00749">
    <property type="entry name" value="BON"/>
    <property type="match status" value="2"/>
</dbReference>
<feature type="region of interest" description="Disordered" evidence="1">
    <location>
        <begin position="216"/>
        <end position="245"/>
    </location>
</feature>
<dbReference type="Pfam" id="PF04972">
    <property type="entry name" value="BON"/>
    <property type="match status" value="2"/>
</dbReference>
<dbReference type="Proteomes" id="UP000254794">
    <property type="component" value="Unassembled WGS sequence"/>
</dbReference>
<evidence type="ECO:0000256" key="2">
    <source>
        <dbReference type="SAM" id="SignalP"/>
    </source>
</evidence>
<sequence length="245" mass="26289">MLKKSLLCSALAIIAAVSQLEAFAASQTNTSTTSTQGNTTVTTPTTTSTQGDTTSTTPTTTTSTQSAVNDTAIVDQVKALYQKNSLLKDKNIKIIATNHRVMLSGKVDTDMEYEQAISLAESVQGVADVDADNLLVKDSKSPLADTFITAKVKGNLMKEKLFGEKDIAYWPVNVETKNGVVYLAGNVDSNEQRNNIENLVKRVSGVKSVKSSLTVNQNANSTNNNSDAATNNNQDNYENDDNNPE</sequence>
<dbReference type="InterPro" id="IPR014004">
    <property type="entry name" value="Transpt-assoc_nodulatn_dom_bac"/>
</dbReference>
<protein>
    <submittedName>
        <fullName evidence="4">Osmotically inducible protein Y</fullName>
    </submittedName>
</protein>
<dbReference type="AlphaFoldDB" id="A0A378JHY8"/>
<feature type="signal peptide" evidence="2">
    <location>
        <begin position="1"/>
        <end position="24"/>
    </location>
</feature>
<dbReference type="PROSITE" id="PS50914">
    <property type="entry name" value="BON"/>
    <property type="match status" value="2"/>
</dbReference>
<evidence type="ECO:0000259" key="3">
    <source>
        <dbReference type="PROSITE" id="PS50914"/>
    </source>
</evidence>
<dbReference type="InterPro" id="IPR007055">
    <property type="entry name" value="BON_dom"/>
</dbReference>
<dbReference type="EMBL" id="UGOD01000001">
    <property type="protein sequence ID" value="STX50805.1"/>
    <property type="molecule type" value="Genomic_DNA"/>
</dbReference>
<dbReference type="PANTHER" id="PTHR34606:SF15">
    <property type="entry name" value="BON DOMAIN-CONTAINING PROTEIN"/>
    <property type="match status" value="1"/>
</dbReference>
<dbReference type="Gene3D" id="3.30.1340.30">
    <property type="match status" value="2"/>
</dbReference>
<evidence type="ECO:0000313" key="5">
    <source>
        <dbReference type="Proteomes" id="UP000254794"/>
    </source>
</evidence>
<feature type="chain" id="PRO_5016911895" evidence="2">
    <location>
        <begin position="25"/>
        <end position="245"/>
    </location>
</feature>
<name>A0A378JHY8_9GAMM</name>
<evidence type="ECO:0000313" key="4">
    <source>
        <dbReference type="EMBL" id="STX50805.1"/>
    </source>
</evidence>
<reference evidence="4 5" key="1">
    <citation type="submission" date="2018-06" db="EMBL/GenBank/DDBJ databases">
        <authorList>
            <consortium name="Pathogen Informatics"/>
            <person name="Doyle S."/>
        </authorList>
    </citation>
    <scope>NUCLEOTIDE SEQUENCE [LARGE SCALE GENOMIC DNA]</scope>
    <source>
        <strain evidence="4 5">NCTC13316</strain>
    </source>
</reference>